<dbReference type="PATRIC" id="fig|1227456.3.peg.62"/>
<gene>
    <name evidence="7" type="ORF">C450_00290</name>
</gene>
<dbReference type="Gene3D" id="3.40.50.11820">
    <property type="match status" value="1"/>
</dbReference>
<dbReference type="PANTHER" id="PTHR37316">
    <property type="entry name" value="TEICHOIC ACID GLYCEROL-PHOSPHATE PRIMASE"/>
    <property type="match status" value="1"/>
</dbReference>
<dbReference type="GO" id="GO:0047355">
    <property type="term" value="F:CDP-glycerol glycerophosphotransferase activity"/>
    <property type="evidence" value="ECO:0007669"/>
    <property type="project" value="InterPro"/>
</dbReference>
<reference evidence="7 8" key="1">
    <citation type="journal article" date="2014" name="PLoS Genet.">
        <title>Phylogenetically driven sequencing of extremely halophilic archaea reveals strategies for static and dynamic osmo-response.</title>
        <authorList>
            <person name="Becker E.A."/>
            <person name="Seitzer P.M."/>
            <person name="Tritt A."/>
            <person name="Larsen D."/>
            <person name="Krusor M."/>
            <person name="Yao A.I."/>
            <person name="Wu D."/>
            <person name="Madern D."/>
            <person name="Eisen J.A."/>
            <person name="Darling A.E."/>
            <person name="Facciotti M.T."/>
        </authorList>
    </citation>
    <scope>NUCLEOTIDE SEQUENCE [LARGE SCALE GENOMIC DNA]</scope>
    <source>
        <strain evidence="7 8">DSM 8989</strain>
    </source>
</reference>
<evidence type="ECO:0000313" key="8">
    <source>
        <dbReference type="Proteomes" id="UP000011625"/>
    </source>
</evidence>
<dbReference type="Gene3D" id="3.40.50.12580">
    <property type="match status" value="1"/>
</dbReference>
<keyword evidence="8" id="KW-1185">Reference proteome</keyword>
<evidence type="ECO:0000256" key="1">
    <source>
        <dbReference type="ARBA" id="ARBA00004202"/>
    </source>
</evidence>
<evidence type="ECO:0000256" key="3">
    <source>
        <dbReference type="ARBA" id="ARBA00022475"/>
    </source>
</evidence>
<dbReference type="InterPro" id="IPR051612">
    <property type="entry name" value="Teichoic_Acid_Biosynth"/>
</dbReference>
<proteinExistence type="inferred from homology"/>
<keyword evidence="6" id="KW-0472">Membrane</keyword>
<dbReference type="GO" id="GO:0005886">
    <property type="term" value="C:plasma membrane"/>
    <property type="evidence" value="ECO:0007669"/>
    <property type="project" value="UniProtKB-SubCell"/>
</dbReference>
<evidence type="ECO:0000256" key="4">
    <source>
        <dbReference type="ARBA" id="ARBA00022679"/>
    </source>
</evidence>
<name>M0NFP1_9EURY</name>
<evidence type="ECO:0000256" key="2">
    <source>
        <dbReference type="ARBA" id="ARBA00010488"/>
    </source>
</evidence>
<dbReference type="PANTHER" id="PTHR37316:SF3">
    <property type="entry name" value="TEICHOIC ACID GLYCEROL-PHOSPHATE TRANSFERASE"/>
    <property type="match status" value="1"/>
</dbReference>
<dbReference type="InterPro" id="IPR007554">
    <property type="entry name" value="Glycerophosphate_synth"/>
</dbReference>
<organism evidence="7 8">
    <name type="scientific">Halococcus salifodinae DSM 8989</name>
    <dbReference type="NCBI Taxonomy" id="1227456"/>
    <lineage>
        <taxon>Archaea</taxon>
        <taxon>Methanobacteriati</taxon>
        <taxon>Methanobacteriota</taxon>
        <taxon>Stenosarchaea group</taxon>
        <taxon>Halobacteria</taxon>
        <taxon>Halobacteriales</taxon>
        <taxon>Halococcaceae</taxon>
        <taxon>Halococcus</taxon>
    </lineage>
</organism>
<dbReference type="OrthoDB" id="46222at2157"/>
<dbReference type="RefSeq" id="WP_005038592.1">
    <property type="nucleotide sequence ID" value="NZ_AOME01000002.1"/>
</dbReference>
<evidence type="ECO:0000313" key="7">
    <source>
        <dbReference type="EMBL" id="EMA55914.1"/>
    </source>
</evidence>
<keyword evidence="5" id="KW-0777">Teichoic acid biosynthesis</keyword>
<protein>
    <submittedName>
        <fullName evidence="7">Glycosyl/glycerophosphate transferase</fullName>
    </submittedName>
</protein>
<dbReference type="STRING" id="1227456.C450_00290"/>
<dbReference type="Proteomes" id="UP000011625">
    <property type="component" value="Unassembled WGS sequence"/>
</dbReference>
<dbReference type="EMBL" id="AOME01000002">
    <property type="protein sequence ID" value="EMA55914.1"/>
    <property type="molecule type" value="Genomic_DNA"/>
</dbReference>
<evidence type="ECO:0000256" key="6">
    <source>
        <dbReference type="ARBA" id="ARBA00023136"/>
    </source>
</evidence>
<dbReference type="InterPro" id="IPR043148">
    <property type="entry name" value="TagF_C"/>
</dbReference>
<accession>M0NFP1</accession>
<keyword evidence="4 7" id="KW-0808">Transferase</keyword>
<dbReference type="AlphaFoldDB" id="M0NFP1"/>
<dbReference type="Pfam" id="PF04464">
    <property type="entry name" value="Glyphos_transf"/>
    <property type="match status" value="1"/>
</dbReference>
<comment type="caution">
    <text evidence="7">The sequence shown here is derived from an EMBL/GenBank/DDBJ whole genome shotgun (WGS) entry which is preliminary data.</text>
</comment>
<dbReference type="InterPro" id="IPR043149">
    <property type="entry name" value="TagF_N"/>
</dbReference>
<comment type="subcellular location">
    <subcellularLocation>
        <location evidence="1">Cell membrane</location>
        <topology evidence="1">Peripheral membrane protein</topology>
    </subcellularLocation>
</comment>
<evidence type="ECO:0000256" key="5">
    <source>
        <dbReference type="ARBA" id="ARBA00022944"/>
    </source>
</evidence>
<sequence>MHSERQRDDGPSDARLAGVRRLVTACFGGLLKGLLYALGLVSPRDERLWVFGCNGGTRFAENSKYLFLHAANEHADEVRPVWLSRRWDIVGELRERGYEAHHADTLYGKYVTLRAGTVFFTHSLNDVVMSCAIGARAVNLWHGVPLKRVSLDDSYYLQRMGWANRLKTRLLYRSYDDVVTTAASLVPKFASAFATSEASVVSLGYPRNDALFGTVSGADIGSDPTMLSRLRELRADNDVVAYVPTWRETGGNPIADADIDLAALDAFLAEEGAVLLCKFHPSTEIAFDDGAYDRIVAVPAGLDVHAMLQHVDCLLTDYSSLYFDFLLLDRPLVFFPYDLERYVARDRELYFEYETVTPGPVATDGAELHTAITTALGDDDPYAAERKRVRDRFFDDPDGNAAERVYSFVRSAGE</sequence>
<comment type="similarity">
    <text evidence="2">Belongs to the CDP-glycerol glycerophosphotransferase family.</text>
</comment>
<keyword evidence="3" id="KW-1003">Cell membrane</keyword>
<dbReference type="SUPFAM" id="SSF53756">
    <property type="entry name" value="UDP-Glycosyltransferase/glycogen phosphorylase"/>
    <property type="match status" value="1"/>
</dbReference>